<protein>
    <submittedName>
        <fullName evidence="3">CoA transferase</fullName>
    </submittedName>
</protein>
<evidence type="ECO:0000256" key="2">
    <source>
        <dbReference type="SAM" id="MobiDB-lite"/>
    </source>
</evidence>
<dbReference type="Gene3D" id="3.40.50.10540">
    <property type="entry name" value="Crotonobetainyl-coa:carnitine coa-transferase, domain 1"/>
    <property type="match status" value="1"/>
</dbReference>
<proteinExistence type="predicted"/>
<dbReference type="InterPro" id="IPR023606">
    <property type="entry name" value="CoA-Trfase_III_dom_1_sf"/>
</dbReference>
<dbReference type="Proteomes" id="UP001324287">
    <property type="component" value="Chromosome"/>
</dbReference>
<dbReference type="InterPro" id="IPR003673">
    <property type="entry name" value="CoA-Trfase_fam_III"/>
</dbReference>
<organism evidence="3 4">
    <name type="scientific">Blastococcus brunescens</name>
    <dbReference type="NCBI Taxonomy" id="1564165"/>
    <lineage>
        <taxon>Bacteria</taxon>
        <taxon>Bacillati</taxon>
        <taxon>Actinomycetota</taxon>
        <taxon>Actinomycetes</taxon>
        <taxon>Geodermatophilales</taxon>
        <taxon>Geodermatophilaceae</taxon>
        <taxon>Blastococcus</taxon>
    </lineage>
</organism>
<dbReference type="RefSeq" id="WP_324278525.1">
    <property type="nucleotide sequence ID" value="NZ_CP141261.1"/>
</dbReference>
<keyword evidence="1 3" id="KW-0808">Transferase</keyword>
<dbReference type="PANTHER" id="PTHR48207">
    <property type="entry name" value="SUCCINATE--HYDROXYMETHYLGLUTARATE COA-TRANSFERASE"/>
    <property type="match status" value="1"/>
</dbReference>
<sequence>MRRSRETARPAPTDGHHPRASRKPLEGLRVVAFEQAVAMPYCTFLLAELGADVVKVERPRAVT</sequence>
<evidence type="ECO:0000313" key="4">
    <source>
        <dbReference type="Proteomes" id="UP001324287"/>
    </source>
</evidence>
<accession>A0ABZ1BB00</accession>
<dbReference type="PANTHER" id="PTHR48207:SF3">
    <property type="entry name" value="SUCCINATE--HYDROXYMETHYLGLUTARATE COA-TRANSFERASE"/>
    <property type="match status" value="1"/>
</dbReference>
<keyword evidence="4" id="KW-1185">Reference proteome</keyword>
<name>A0ABZ1BB00_9ACTN</name>
<dbReference type="Pfam" id="PF02515">
    <property type="entry name" value="CoA_transf_3"/>
    <property type="match status" value="1"/>
</dbReference>
<reference evidence="3 4" key="1">
    <citation type="submission" date="2023-12" db="EMBL/GenBank/DDBJ databases">
        <title>Blastococcus brunescens sp. nov., an actonobacterium isolated from sandstone collected in sahara desert.</title>
        <authorList>
            <person name="Gtari M."/>
            <person name="Ghodhbane F."/>
        </authorList>
    </citation>
    <scope>NUCLEOTIDE SEQUENCE [LARGE SCALE GENOMIC DNA]</scope>
    <source>
        <strain evidence="3 4">BMG 8361</strain>
    </source>
</reference>
<evidence type="ECO:0000256" key="1">
    <source>
        <dbReference type="ARBA" id="ARBA00022679"/>
    </source>
</evidence>
<dbReference type="SUPFAM" id="SSF89796">
    <property type="entry name" value="CoA-transferase family III (CaiB/BaiF)"/>
    <property type="match status" value="1"/>
</dbReference>
<feature type="region of interest" description="Disordered" evidence="2">
    <location>
        <begin position="1"/>
        <end position="25"/>
    </location>
</feature>
<dbReference type="GO" id="GO:0016740">
    <property type="term" value="F:transferase activity"/>
    <property type="evidence" value="ECO:0007669"/>
    <property type="project" value="UniProtKB-KW"/>
</dbReference>
<dbReference type="EMBL" id="CP141261">
    <property type="protein sequence ID" value="WRL67218.1"/>
    <property type="molecule type" value="Genomic_DNA"/>
</dbReference>
<gene>
    <name evidence="3" type="ORF">U6N30_28685</name>
</gene>
<dbReference type="InterPro" id="IPR050483">
    <property type="entry name" value="CoA-transferase_III_domain"/>
</dbReference>
<evidence type="ECO:0000313" key="3">
    <source>
        <dbReference type="EMBL" id="WRL67218.1"/>
    </source>
</evidence>